<dbReference type="PANTHER" id="PTHR44858">
    <property type="entry name" value="TETRATRICOPEPTIDE REPEAT PROTEIN 6"/>
    <property type="match status" value="1"/>
</dbReference>
<dbReference type="PANTHER" id="PTHR44858:SF1">
    <property type="entry name" value="UDP-N-ACETYLGLUCOSAMINE--PEPTIDE N-ACETYLGLUCOSAMINYLTRANSFERASE SPINDLY-RELATED"/>
    <property type="match status" value="1"/>
</dbReference>
<dbReference type="AlphaFoldDB" id="A0A382K3N0"/>
<organism evidence="3">
    <name type="scientific">marine metagenome</name>
    <dbReference type="NCBI Taxonomy" id="408172"/>
    <lineage>
        <taxon>unclassified sequences</taxon>
        <taxon>metagenomes</taxon>
        <taxon>ecological metagenomes</taxon>
    </lineage>
</organism>
<evidence type="ECO:0000256" key="1">
    <source>
        <dbReference type="ARBA" id="ARBA00022737"/>
    </source>
</evidence>
<name>A0A382K3N0_9ZZZZ</name>
<proteinExistence type="predicted"/>
<dbReference type="PROSITE" id="PS51257">
    <property type="entry name" value="PROKAR_LIPOPROTEIN"/>
    <property type="match status" value="1"/>
</dbReference>
<feature type="non-terminal residue" evidence="3">
    <location>
        <position position="386"/>
    </location>
</feature>
<dbReference type="Pfam" id="PF13176">
    <property type="entry name" value="TPR_7"/>
    <property type="match status" value="1"/>
</dbReference>
<gene>
    <name evidence="3" type="ORF">METZ01_LOCUS271279</name>
</gene>
<dbReference type="Gene3D" id="1.25.40.10">
    <property type="entry name" value="Tetratricopeptide repeat domain"/>
    <property type="match status" value="2"/>
</dbReference>
<protein>
    <recommendedName>
        <fullName evidence="4">Tetratricopeptide repeat protein</fullName>
    </recommendedName>
</protein>
<dbReference type="InterPro" id="IPR050498">
    <property type="entry name" value="Ycf3"/>
</dbReference>
<dbReference type="EMBL" id="UINC01077880">
    <property type="protein sequence ID" value="SVC18425.1"/>
    <property type="molecule type" value="Genomic_DNA"/>
</dbReference>
<reference evidence="3" key="1">
    <citation type="submission" date="2018-05" db="EMBL/GenBank/DDBJ databases">
        <authorList>
            <person name="Lanie J.A."/>
            <person name="Ng W.-L."/>
            <person name="Kazmierczak K.M."/>
            <person name="Andrzejewski T.M."/>
            <person name="Davidsen T.M."/>
            <person name="Wayne K.J."/>
            <person name="Tettelin H."/>
            <person name="Glass J.I."/>
            <person name="Rusch D."/>
            <person name="Podicherti R."/>
            <person name="Tsui H.-C.T."/>
            <person name="Winkler M.E."/>
        </authorList>
    </citation>
    <scope>NUCLEOTIDE SEQUENCE</scope>
</reference>
<accession>A0A382K3N0</accession>
<evidence type="ECO:0000256" key="2">
    <source>
        <dbReference type="ARBA" id="ARBA00022803"/>
    </source>
</evidence>
<dbReference type="SUPFAM" id="SSF81901">
    <property type="entry name" value="HCP-like"/>
    <property type="match status" value="1"/>
</dbReference>
<keyword evidence="2" id="KW-0802">TPR repeat</keyword>
<evidence type="ECO:0008006" key="4">
    <source>
        <dbReference type="Google" id="ProtNLM"/>
    </source>
</evidence>
<keyword evidence="1" id="KW-0677">Repeat</keyword>
<sequence length="386" mass="44652">MKNIFKVFLLVTIILSSCSKNEVVELPITTTSPKALDYYKKALDYYLTTDFQEGFGMLDSALSFDPDFAMASLIRWHPDPDVRTKNRKKAYSLIDKVSKAEQYILLSNKFEDAGNLDSALYYIKKLVAEYPDSYQAHNELGLIYGTRNNLSLSEKAFKKAIDLNQENYQAYTYLFGQHVTYGYYYLLPEENRDVDKGLKYAEKLIKIKPNRAHGYHCKANCYRQIGEFEKAIPLYDKSVEMSKGTISEAAEIYVSGHNLMFAGDFDKARERYRTALSVVKDIDTEQSIKTFITISHLFQRNFEGALDNLYSMKNDLVAKKELTESYVLSESREIERLKFICYAHNQMEAEAKKSLDQTIRLNEKLARMMQDESSLKDHSVYKVYLS</sequence>
<dbReference type="SMART" id="SM00028">
    <property type="entry name" value="TPR"/>
    <property type="match status" value="5"/>
</dbReference>
<dbReference type="InterPro" id="IPR011990">
    <property type="entry name" value="TPR-like_helical_dom_sf"/>
</dbReference>
<dbReference type="Pfam" id="PF13432">
    <property type="entry name" value="TPR_16"/>
    <property type="match status" value="1"/>
</dbReference>
<dbReference type="PROSITE" id="PS50005">
    <property type="entry name" value="TPR"/>
    <property type="match status" value="2"/>
</dbReference>
<evidence type="ECO:0000313" key="3">
    <source>
        <dbReference type="EMBL" id="SVC18425.1"/>
    </source>
</evidence>
<dbReference type="InterPro" id="IPR019734">
    <property type="entry name" value="TPR_rpt"/>
</dbReference>